<protein>
    <submittedName>
        <fullName evidence="2">Uncharacterized protein</fullName>
    </submittedName>
</protein>
<keyword evidence="1" id="KW-1133">Transmembrane helix</keyword>
<dbReference type="InterPro" id="IPR003937">
    <property type="entry name" value="K_chnl_volt-dep_KCNQ"/>
</dbReference>
<name>A0A8T2PM38_9TELE</name>
<dbReference type="GO" id="GO:0005249">
    <property type="term" value="F:voltage-gated potassium channel activity"/>
    <property type="evidence" value="ECO:0007669"/>
    <property type="project" value="InterPro"/>
</dbReference>
<keyword evidence="3" id="KW-1185">Reference proteome</keyword>
<proteinExistence type="predicted"/>
<keyword evidence="1" id="KW-0812">Transmembrane</keyword>
<evidence type="ECO:0000313" key="3">
    <source>
        <dbReference type="Proteomes" id="UP000824540"/>
    </source>
</evidence>
<evidence type="ECO:0000256" key="1">
    <source>
        <dbReference type="SAM" id="Phobius"/>
    </source>
</evidence>
<comment type="caution">
    <text evidence="2">The sequence shown here is derived from an EMBL/GenBank/DDBJ whole genome shotgun (WGS) entry which is preliminary data.</text>
</comment>
<dbReference type="Gene3D" id="1.10.287.70">
    <property type="match status" value="1"/>
</dbReference>
<dbReference type="PANTHER" id="PTHR47735:SF8">
    <property type="entry name" value="POTASSIUM VOLTAGE-GATED CHANNEL SUBFAMILY KQT MEMBER 5"/>
    <property type="match status" value="1"/>
</dbReference>
<dbReference type="SUPFAM" id="SSF81324">
    <property type="entry name" value="Voltage-gated potassium channels"/>
    <property type="match status" value="1"/>
</dbReference>
<keyword evidence="1" id="KW-0472">Membrane</keyword>
<organism evidence="2 3">
    <name type="scientific">Albula glossodonta</name>
    <name type="common">roundjaw bonefish</name>
    <dbReference type="NCBI Taxonomy" id="121402"/>
    <lineage>
        <taxon>Eukaryota</taxon>
        <taxon>Metazoa</taxon>
        <taxon>Chordata</taxon>
        <taxon>Craniata</taxon>
        <taxon>Vertebrata</taxon>
        <taxon>Euteleostomi</taxon>
        <taxon>Actinopterygii</taxon>
        <taxon>Neopterygii</taxon>
        <taxon>Teleostei</taxon>
        <taxon>Albuliformes</taxon>
        <taxon>Albulidae</taxon>
        <taxon>Albula</taxon>
    </lineage>
</organism>
<gene>
    <name evidence="2" type="ORF">JZ751_026893</name>
</gene>
<sequence length="74" mass="8479">MASRSAVAEQYEELVTAWYIGFLVLIFSSFLVYLVEKEFNTEFATYADALWWGTVSHFPESTSSDIDQKNPPPH</sequence>
<evidence type="ECO:0000313" key="2">
    <source>
        <dbReference type="EMBL" id="KAG9350527.1"/>
    </source>
</evidence>
<reference evidence="2" key="1">
    <citation type="thesis" date="2021" institute="BYU ScholarsArchive" country="Provo, UT, USA">
        <title>Applications of and Algorithms for Genome Assembly and Genomic Analyses with an Emphasis on Marine Teleosts.</title>
        <authorList>
            <person name="Pickett B.D."/>
        </authorList>
    </citation>
    <scope>NUCLEOTIDE SEQUENCE</scope>
    <source>
        <strain evidence="2">HI-2016</strain>
    </source>
</reference>
<dbReference type="AlphaFoldDB" id="A0A8T2PM38"/>
<dbReference type="EMBL" id="JAFBMS010000008">
    <property type="protein sequence ID" value="KAG9350527.1"/>
    <property type="molecule type" value="Genomic_DNA"/>
</dbReference>
<dbReference type="Proteomes" id="UP000824540">
    <property type="component" value="Unassembled WGS sequence"/>
</dbReference>
<accession>A0A8T2PM38</accession>
<feature type="transmembrane region" description="Helical" evidence="1">
    <location>
        <begin position="16"/>
        <end position="35"/>
    </location>
</feature>
<dbReference type="GO" id="GO:0008076">
    <property type="term" value="C:voltage-gated potassium channel complex"/>
    <property type="evidence" value="ECO:0007669"/>
    <property type="project" value="TreeGrafter"/>
</dbReference>
<dbReference type="PANTHER" id="PTHR47735">
    <property type="entry name" value="POTASSIUM VOLTAGE-GATED CHANNEL SUBFAMILY KQT MEMBER 4"/>
    <property type="match status" value="1"/>
</dbReference>
<dbReference type="OrthoDB" id="8879391at2759"/>